<feature type="domain" description="Protein kinase" evidence="10">
    <location>
        <begin position="351"/>
        <end position="863"/>
    </location>
</feature>
<evidence type="ECO:0000313" key="12">
    <source>
        <dbReference type="Proteomes" id="UP001516023"/>
    </source>
</evidence>
<keyword evidence="5" id="KW-0418">Kinase</keyword>
<name>A0ABD3Q6Y5_9STRA</name>
<dbReference type="InterPro" id="IPR000719">
    <property type="entry name" value="Prot_kinase_dom"/>
</dbReference>
<evidence type="ECO:0000259" key="10">
    <source>
        <dbReference type="PROSITE" id="PS50011"/>
    </source>
</evidence>
<keyword evidence="7" id="KW-0652">Protein synthesis inhibitor</keyword>
<dbReference type="SMART" id="SM00220">
    <property type="entry name" value="S_TKc"/>
    <property type="match status" value="1"/>
</dbReference>
<dbReference type="AlphaFoldDB" id="A0ABD3Q6Y5"/>
<proteinExistence type="predicted"/>
<evidence type="ECO:0000256" key="8">
    <source>
        <dbReference type="SAM" id="Coils"/>
    </source>
</evidence>
<accession>A0ABD3Q6Y5</accession>
<dbReference type="Gene3D" id="3.30.200.20">
    <property type="entry name" value="Phosphorylase Kinase, domain 1"/>
    <property type="match status" value="1"/>
</dbReference>
<feature type="compositionally biased region" description="Basic and acidic residues" evidence="9">
    <location>
        <begin position="18"/>
        <end position="28"/>
    </location>
</feature>
<keyword evidence="3" id="KW-0808">Transferase</keyword>
<evidence type="ECO:0000256" key="4">
    <source>
        <dbReference type="ARBA" id="ARBA00022741"/>
    </source>
</evidence>
<dbReference type="GO" id="GO:0005524">
    <property type="term" value="F:ATP binding"/>
    <property type="evidence" value="ECO:0007669"/>
    <property type="project" value="UniProtKB-KW"/>
</dbReference>
<feature type="compositionally biased region" description="Basic and acidic residues" evidence="9">
    <location>
        <begin position="566"/>
        <end position="589"/>
    </location>
</feature>
<dbReference type="GO" id="GO:0017148">
    <property type="term" value="P:negative regulation of translation"/>
    <property type="evidence" value="ECO:0007669"/>
    <property type="project" value="UniProtKB-KW"/>
</dbReference>
<feature type="region of interest" description="Disordered" evidence="9">
    <location>
        <begin position="240"/>
        <end position="303"/>
    </location>
</feature>
<feature type="region of interest" description="Disordered" evidence="9">
    <location>
        <begin position="192"/>
        <end position="216"/>
    </location>
</feature>
<organism evidence="11 12">
    <name type="scientific">Cyclotella cryptica</name>
    <dbReference type="NCBI Taxonomy" id="29204"/>
    <lineage>
        <taxon>Eukaryota</taxon>
        <taxon>Sar</taxon>
        <taxon>Stramenopiles</taxon>
        <taxon>Ochrophyta</taxon>
        <taxon>Bacillariophyta</taxon>
        <taxon>Coscinodiscophyceae</taxon>
        <taxon>Thalassiosirophycidae</taxon>
        <taxon>Stephanodiscales</taxon>
        <taxon>Stephanodiscaceae</taxon>
        <taxon>Cyclotella</taxon>
    </lineage>
</organism>
<evidence type="ECO:0000256" key="2">
    <source>
        <dbReference type="ARBA" id="ARBA00022527"/>
    </source>
</evidence>
<sequence>MGDRARAERNYSSISSDDSSHEPNDDVRTTTNPASSSSTDRDHSSNSSPIAATPPTGAAASSAISPQDPNSSSTHHERQTLLLMLLAQVCSLHDATPRTFVVHVLALFERGILDYNSIQFLFDLGLVPKVEEVEGALGQFNISRNESCANQLSESQDMDSNQFKNCNDVSRDSGDANTNLTALAIVPYCPDSHQHPWSQSRPPLPLSQELPKRQTVNDKSKEFLTTRQKEVTAIRKHLERHESIDSSTQSGVFGSASAGTLPGVARSTNTSTTASNGNKCRRADSNATQNTLTSAEESFDAAPSMPPDGNAPKIHVQPTSTQQLANVRRMSSSLWSVEHHPLSLSRYQRDFHQVSLLATGSFGSVYHAIHKLEHRPYAVKCVTFSTTGYYANMLALVIREVRCLAQLDHPNCVRYYTSWLEPSWMTGDQNLNRSNFDDDEYLGSHIPQDIARPRPKLLTDIEHVVNGINKSDELEHTVEKLEAILYGSGIEEKSDGFDWTSNSNFPSNQLSAFSFDRTGEESSADWGNLPSRQTVKKPVYSLRSSCEHSGGEEDDSDVSEWTKNLDGGESRSSHWDSKHSTVHDTEEKIHSTNNESFHHVHSQMHKYVRQESLELERRPHRNATQSNEANGKRNHPSSTSSSPYKYQICLFIQMQLCHPMTLADWIKQRNTGCVRLNAEERQARALSAFNIFRQIVNGLEHIHSKGIIHRDLKPANIFAGDDDNWRIGDFGLSKMMREAHPGPLSPSSNEFFTSKNFVKDGHTAGVGTASYAAPEQITDTHYGPEVDIFALGMILLELFSNFTSEHERAKAFHNCRHRRELEPSLQRTYPEVSTLVLACTQNDRSRRPTTSDIQNAGVYHERGSCAEIIRGELSALRVEIAHRDSLIEKQKDLLDEKEREIQDLRRRLSEVGAGTLLQSNSARDDEVDEDRGCISSSDDTDY</sequence>
<dbReference type="Proteomes" id="UP001516023">
    <property type="component" value="Unassembled WGS sequence"/>
</dbReference>
<feature type="region of interest" description="Disordered" evidence="9">
    <location>
        <begin position="1"/>
        <end position="76"/>
    </location>
</feature>
<evidence type="ECO:0000256" key="7">
    <source>
        <dbReference type="ARBA" id="ARBA00023193"/>
    </source>
</evidence>
<feature type="compositionally biased region" description="Low complexity" evidence="9">
    <location>
        <begin position="267"/>
        <end position="278"/>
    </location>
</feature>
<evidence type="ECO:0000256" key="3">
    <source>
        <dbReference type="ARBA" id="ARBA00022679"/>
    </source>
</evidence>
<dbReference type="SUPFAM" id="SSF56112">
    <property type="entry name" value="Protein kinase-like (PK-like)"/>
    <property type="match status" value="1"/>
</dbReference>
<evidence type="ECO:0000313" key="11">
    <source>
        <dbReference type="EMBL" id="KAL3796137.1"/>
    </source>
</evidence>
<dbReference type="Pfam" id="PF00069">
    <property type="entry name" value="Pkinase"/>
    <property type="match status" value="2"/>
</dbReference>
<dbReference type="InterPro" id="IPR050339">
    <property type="entry name" value="CC_SR_Kinase"/>
</dbReference>
<dbReference type="EMBL" id="JABMIG020000065">
    <property type="protein sequence ID" value="KAL3796137.1"/>
    <property type="molecule type" value="Genomic_DNA"/>
</dbReference>
<dbReference type="PANTHER" id="PTHR11042">
    <property type="entry name" value="EUKARYOTIC TRANSLATION INITIATION FACTOR 2-ALPHA KINASE EIF2-ALPHA KINASE -RELATED"/>
    <property type="match status" value="1"/>
</dbReference>
<dbReference type="PROSITE" id="PS50011">
    <property type="entry name" value="PROTEIN_KINASE_DOM"/>
    <property type="match status" value="1"/>
</dbReference>
<evidence type="ECO:0000256" key="9">
    <source>
        <dbReference type="SAM" id="MobiDB-lite"/>
    </source>
</evidence>
<dbReference type="Gene3D" id="1.10.510.10">
    <property type="entry name" value="Transferase(Phosphotransferase) domain 1"/>
    <property type="match status" value="1"/>
</dbReference>
<dbReference type="EC" id="2.7.11.1" evidence="1"/>
<dbReference type="InterPro" id="IPR011009">
    <property type="entry name" value="Kinase-like_dom_sf"/>
</dbReference>
<comment type="caution">
    <text evidence="11">The sequence shown here is derived from an EMBL/GenBank/DDBJ whole genome shotgun (WGS) entry which is preliminary data.</text>
</comment>
<keyword evidence="12" id="KW-1185">Reference proteome</keyword>
<evidence type="ECO:0000256" key="6">
    <source>
        <dbReference type="ARBA" id="ARBA00022840"/>
    </source>
</evidence>
<keyword evidence="6" id="KW-0067">ATP-binding</keyword>
<gene>
    <name evidence="11" type="ORF">HJC23_000640</name>
</gene>
<dbReference type="PANTHER" id="PTHR11042:SF160">
    <property type="entry name" value="EUKARYOTIC TRANSLATION INITIATION FACTOR 2-ALPHA KINASE 1"/>
    <property type="match status" value="1"/>
</dbReference>
<dbReference type="GO" id="GO:0004674">
    <property type="term" value="F:protein serine/threonine kinase activity"/>
    <property type="evidence" value="ECO:0007669"/>
    <property type="project" value="UniProtKB-KW"/>
</dbReference>
<feature type="region of interest" description="Disordered" evidence="9">
    <location>
        <begin position="915"/>
        <end position="942"/>
    </location>
</feature>
<feature type="compositionally biased region" description="Low complexity" evidence="9">
    <location>
        <begin position="45"/>
        <end position="66"/>
    </location>
</feature>
<keyword evidence="8" id="KW-0175">Coiled coil</keyword>
<feature type="compositionally biased region" description="Polar residues" evidence="9">
    <location>
        <begin position="285"/>
        <end position="296"/>
    </location>
</feature>
<feature type="region of interest" description="Disordered" evidence="9">
    <location>
        <begin position="622"/>
        <end position="641"/>
    </location>
</feature>
<dbReference type="GO" id="GO:0006950">
    <property type="term" value="P:response to stress"/>
    <property type="evidence" value="ECO:0007669"/>
    <property type="project" value="UniProtKB-ARBA"/>
</dbReference>
<keyword evidence="2" id="KW-0723">Serine/threonine-protein kinase</keyword>
<evidence type="ECO:0000256" key="5">
    <source>
        <dbReference type="ARBA" id="ARBA00022777"/>
    </source>
</evidence>
<feature type="coiled-coil region" evidence="8">
    <location>
        <begin position="887"/>
        <end position="914"/>
    </location>
</feature>
<feature type="region of interest" description="Disordered" evidence="9">
    <location>
        <begin position="543"/>
        <end position="589"/>
    </location>
</feature>
<keyword evidence="4" id="KW-0547">Nucleotide-binding</keyword>
<evidence type="ECO:0000256" key="1">
    <source>
        <dbReference type="ARBA" id="ARBA00012513"/>
    </source>
</evidence>
<reference evidence="11 12" key="1">
    <citation type="journal article" date="2020" name="G3 (Bethesda)">
        <title>Improved Reference Genome for Cyclotella cryptica CCMP332, a Model for Cell Wall Morphogenesis, Salinity Adaptation, and Lipid Production in Diatoms (Bacillariophyta).</title>
        <authorList>
            <person name="Roberts W.R."/>
            <person name="Downey K.M."/>
            <person name="Ruck E.C."/>
            <person name="Traller J.C."/>
            <person name="Alverson A.J."/>
        </authorList>
    </citation>
    <scope>NUCLEOTIDE SEQUENCE [LARGE SCALE GENOMIC DNA]</scope>
    <source>
        <strain evidence="11 12">CCMP332</strain>
    </source>
</reference>
<protein>
    <recommendedName>
        <fullName evidence="1">non-specific serine/threonine protein kinase</fullName>
        <ecNumber evidence="1">2.7.11.1</ecNumber>
    </recommendedName>
</protein>